<proteinExistence type="predicted"/>
<dbReference type="AlphaFoldDB" id="A0A1A3NB03"/>
<reference evidence="2 3" key="1">
    <citation type="submission" date="2016-06" db="EMBL/GenBank/DDBJ databases">
        <authorList>
            <person name="Kjaerup R.B."/>
            <person name="Dalgaard T.S."/>
            <person name="Juul-Madsen H.R."/>
        </authorList>
    </citation>
    <scope>NUCLEOTIDE SEQUENCE [LARGE SCALE GENOMIC DNA]</scope>
    <source>
        <strain evidence="2 3">1245139.5</strain>
    </source>
</reference>
<evidence type="ECO:0000313" key="3">
    <source>
        <dbReference type="Proteomes" id="UP000093629"/>
    </source>
</evidence>
<dbReference type="RefSeq" id="WP_065156974.1">
    <property type="nucleotide sequence ID" value="NZ_LZLQ01000015.1"/>
</dbReference>
<keyword evidence="3" id="KW-1185">Reference proteome</keyword>
<dbReference type="InterPro" id="IPR004360">
    <property type="entry name" value="Glyas_Fos-R_dOase_dom"/>
</dbReference>
<protein>
    <submittedName>
        <fullName evidence="2">Glyoxalase</fullName>
    </submittedName>
</protein>
<name>A0A1A3NB03_MYCAS</name>
<dbReference type="Pfam" id="PF00903">
    <property type="entry name" value="Glyoxalase"/>
    <property type="match status" value="1"/>
</dbReference>
<evidence type="ECO:0000259" key="1">
    <source>
        <dbReference type="PROSITE" id="PS51819"/>
    </source>
</evidence>
<dbReference type="SUPFAM" id="SSF54593">
    <property type="entry name" value="Glyoxalase/Bleomycin resistance protein/Dihydroxybiphenyl dioxygenase"/>
    <property type="match status" value="1"/>
</dbReference>
<comment type="caution">
    <text evidence="2">The sequence shown here is derived from an EMBL/GenBank/DDBJ whole genome shotgun (WGS) entry which is preliminary data.</text>
</comment>
<feature type="domain" description="VOC" evidence="1">
    <location>
        <begin position="4"/>
        <end position="128"/>
    </location>
</feature>
<dbReference type="PANTHER" id="PTHR36503">
    <property type="entry name" value="BLR2520 PROTEIN"/>
    <property type="match status" value="1"/>
</dbReference>
<dbReference type="Gene3D" id="3.10.180.10">
    <property type="entry name" value="2,3-Dihydroxybiphenyl 1,2-Dioxygenase, domain 1"/>
    <property type="match status" value="1"/>
</dbReference>
<dbReference type="Proteomes" id="UP000093629">
    <property type="component" value="Unassembled WGS sequence"/>
</dbReference>
<dbReference type="InterPro" id="IPR037523">
    <property type="entry name" value="VOC_core"/>
</dbReference>
<accession>A0A1A3NB03</accession>
<evidence type="ECO:0000313" key="2">
    <source>
        <dbReference type="EMBL" id="OBK19343.1"/>
    </source>
</evidence>
<dbReference type="OrthoDB" id="9798430at2"/>
<dbReference type="PANTHER" id="PTHR36503:SF3">
    <property type="entry name" value="BLR0126 PROTEIN"/>
    <property type="match status" value="1"/>
</dbReference>
<dbReference type="EMBL" id="LZLQ01000015">
    <property type="protein sequence ID" value="OBK19343.1"/>
    <property type="molecule type" value="Genomic_DNA"/>
</dbReference>
<dbReference type="PROSITE" id="PS51819">
    <property type="entry name" value="VOC"/>
    <property type="match status" value="1"/>
</dbReference>
<sequence length="131" mass="14158">MDDQIISVAVEIVPKDLQRSLRFYRLLGLTVPETDNAHVEVDLPGGNRLLFDTEETIASVHPGWTPPSSVGRVTLACGLETAAGVDALFARLTDNGHPGTMKPFDAPWGQRYATVTDPDGNSVDLYAPLAR</sequence>
<gene>
    <name evidence="2" type="ORF">A5636_18230</name>
</gene>
<dbReference type="InterPro" id="IPR029068">
    <property type="entry name" value="Glyas_Bleomycin-R_OHBP_Dase"/>
</dbReference>
<organism evidence="2 3">
    <name type="scientific">Mycobacterium asiaticum</name>
    <dbReference type="NCBI Taxonomy" id="1790"/>
    <lineage>
        <taxon>Bacteria</taxon>
        <taxon>Bacillati</taxon>
        <taxon>Actinomycetota</taxon>
        <taxon>Actinomycetes</taxon>
        <taxon>Mycobacteriales</taxon>
        <taxon>Mycobacteriaceae</taxon>
        <taxon>Mycobacterium</taxon>
    </lineage>
</organism>